<dbReference type="InterPro" id="IPR008900">
    <property type="entry name" value="Zot_N"/>
</dbReference>
<dbReference type="InterPro" id="IPR002789">
    <property type="entry name" value="HerA_central"/>
</dbReference>
<dbReference type="SUPFAM" id="SSF52540">
    <property type="entry name" value="P-loop containing nucleoside triphosphate hydrolases"/>
    <property type="match status" value="1"/>
</dbReference>
<organism evidence="4 5">
    <name type="scientific">Aquibium pacificus</name>
    <dbReference type="NCBI Taxonomy" id="3153579"/>
    <lineage>
        <taxon>Bacteria</taxon>
        <taxon>Pseudomonadati</taxon>
        <taxon>Pseudomonadota</taxon>
        <taxon>Alphaproteobacteria</taxon>
        <taxon>Hyphomicrobiales</taxon>
        <taxon>Phyllobacteriaceae</taxon>
        <taxon>Aquibium</taxon>
    </lineage>
</organism>
<comment type="caution">
    <text evidence="4">The sequence shown here is derived from an EMBL/GenBank/DDBJ whole genome shotgun (WGS) entry which is preliminary data.</text>
</comment>
<evidence type="ECO:0000313" key="5">
    <source>
        <dbReference type="Proteomes" id="UP001556692"/>
    </source>
</evidence>
<dbReference type="PANTHER" id="PTHR42957">
    <property type="entry name" value="HELICASE MJ1565-RELATED"/>
    <property type="match status" value="1"/>
</dbReference>
<feature type="region of interest" description="Disordered" evidence="1">
    <location>
        <begin position="290"/>
        <end position="309"/>
    </location>
</feature>
<dbReference type="InterPro" id="IPR008571">
    <property type="entry name" value="HerA-like"/>
</dbReference>
<feature type="domain" description="Zona occludens toxin N-terminal" evidence="3">
    <location>
        <begin position="146"/>
        <end position="204"/>
    </location>
</feature>
<evidence type="ECO:0000313" key="4">
    <source>
        <dbReference type="EMBL" id="MEX0406923.1"/>
    </source>
</evidence>
<keyword evidence="5" id="KW-1185">Reference proteome</keyword>
<dbReference type="InterPro" id="IPR027417">
    <property type="entry name" value="P-loop_NTPase"/>
</dbReference>
<feature type="domain" description="Helicase HerA central" evidence="2">
    <location>
        <begin position="19"/>
        <end position="86"/>
    </location>
</feature>
<dbReference type="Proteomes" id="UP001556692">
    <property type="component" value="Unassembled WGS sequence"/>
</dbReference>
<dbReference type="PANTHER" id="PTHR42957:SF2">
    <property type="entry name" value="HELICASE HERA CENTRAL DOMAIN-CONTAINING PROTEIN"/>
    <property type="match status" value="1"/>
</dbReference>
<gene>
    <name evidence="4" type="ORF">ABGN05_14765</name>
</gene>
<protein>
    <submittedName>
        <fullName evidence="4">DUF87 domain-containing protein</fullName>
    </submittedName>
</protein>
<evidence type="ECO:0000259" key="2">
    <source>
        <dbReference type="Pfam" id="PF01935"/>
    </source>
</evidence>
<reference evidence="4 5" key="1">
    <citation type="submission" date="2024-05" db="EMBL/GenBank/DDBJ databases">
        <authorList>
            <person name="Jiang F."/>
        </authorList>
    </citation>
    <scope>NUCLEOTIDE SEQUENCE [LARGE SCALE GENOMIC DNA]</scope>
    <source>
        <strain evidence="4 5">LZ166</strain>
    </source>
</reference>
<name>A0ABV3SJI6_9HYPH</name>
<dbReference type="Gene3D" id="3.40.50.300">
    <property type="entry name" value="P-loop containing nucleotide triphosphate hydrolases"/>
    <property type="match status" value="1"/>
</dbReference>
<feature type="compositionally biased region" description="Polar residues" evidence="1">
    <location>
        <begin position="298"/>
        <end position="309"/>
    </location>
</feature>
<evidence type="ECO:0000259" key="3">
    <source>
        <dbReference type="Pfam" id="PF05707"/>
    </source>
</evidence>
<dbReference type="EMBL" id="JBDPGJ010000003">
    <property type="protein sequence ID" value="MEX0406923.1"/>
    <property type="molecule type" value="Genomic_DNA"/>
</dbReference>
<dbReference type="Pfam" id="PF05707">
    <property type="entry name" value="Zot"/>
    <property type="match status" value="1"/>
</dbReference>
<proteinExistence type="predicted"/>
<dbReference type="Pfam" id="PF01935">
    <property type="entry name" value="DUF87"/>
    <property type="match status" value="1"/>
</dbReference>
<accession>A0ABV3SJI6</accession>
<evidence type="ECO:0000256" key="1">
    <source>
        <dbReference type="SAM" id="MobiDB-lite"/>
    </source>
</evidence>
<sequence>MNLSPSTVVADAIYADTPDGVPVAIDFHQIIGEHTLVAAQTGQGKSVLLRKIEELALAAGYPIMVFDSDGDMSSLRNAAPNGILVVGGDDGDPAITIDQAIRQLPKIVAGRASIVFDIRALDDDQRASVVKRGLAVMLRLRPELQQPYLVVIDEVQRFAPERGAGKAAGMIVNAVKEGRRLGLTVVVASQRIADVAKAVTSQTENRIFGHVSDATDRKRIAEELGLGPRETAFLSGFDKGDFLVRGAAFGGPLDKVRVRMPVTGKAGKDHMIERLKNPILPIEMIREQLGGRPENEGTRTPPSTRQAMTSGAMMADPVRLDVVLDADAEDASMEMVLLEILTQQGRGGMAKVVLALLAGTTERRGAFQQAISNLLAAKMIGVGTGAKIRIAPHGLEAVANGRPAKTPAERLAVLRAARENADERIVACLSAAGHIPLETAEIRARTGLGPRVAKAALQRLKRDCWVIERRGTFATSPALARLLGR</sequence>
<dbReference type="RefSeq" id="WP_367954803.1">
    <property type="nucleotide sequence ID" value="NZ_JBDPGJ010000003.1"/>
</dbReference>